<accession>A0A914EHZ0</accession>
<dbReference type="PROSITE" id="PS50089">
    <property type="entry name" value="ZF_RING_2"/>
    <property type="match status" value="1"/>
</dbReference>
<organism evidence="6 7">
    <name type="scientific">Acrobeloides nanus</name>
    <dbReference type="NCBI Taxonomy" id="290746"/>
    <lineage>
        <taxon>Eukaryota</taxon>
        <taxon>Metazoa</taxon>
        <taxon>Ecdysozoa</taxon>
        <taxon>Nematoda</taxon>
        <taxon>Chromadorea</taxon>
        <taxon>Rhabditida</taxon>
        <taxon>Tylenchina</taxon>
        <taxon>Cephalobomorpha</taxon>
        <taxon>Cephaloboidea</taxon>
        <taxon>Cephalobidae</taxon>
        <taxon>Acrobeloides</taxon>
    </lineage>
</organism>
<dbReference type="InterPro" id="IPR037381">
    <property type="entry name" value="RFWD3"/>
</dbReference>
<dbReference type="SUPFAM" id="SSF57850">
    <property type="entry name" value="RING/U-box"/>
    <property type="match status" value="1"/>
</dbReference>
<dbReference type="PANTHER" id="PTHR16047:SF7">
    <property type="entry name" value="E3 UBIQUITIN-PROTEIN LIGASE RFWD3"/>
    <property type="match status" value="1"/>
</dbReference>
<evidence type="ECO:0000256" key="4">
    <source>
        <dbReference type="SAM" id="Coils"/>
    </source>
</evidence>
<dbReference type="GO" id="GO:0016567">
    <property type="term" value="P:protein ubiquitination"/>
    <property type="evidence" value="ECO:0007669"/>
    <property type="project" value="InterPro"/>
</dbReference>
<feature type="domain" description="RING-type" evidence="5">
    <location>
        <begin position="7"/>
        <end position="46"/>
    </location>
</feature>
<evidence type="ECO:0000256" key="3">
    <source>
        <dbReference type="PROSITE-ProRule" id="PRU00175"/>
    </source>
</evidence>
<dbReference type="GO" id="GO:0036297">
    <property type="term" value="P:interstrand cross-link repair"/>
    <property type="evidence" value="ECO:0007669"/>
    <property type="project" value="InterPro"/>
</dbReference>
<dbReference type="Gene3D" id="3.30.40.10">
    <property type="entry name" value="Zinc/RING finger domain, C3HC4 (zinc finger)"/>
    <property type="match status" value="1"/>
</dbReference>
<keyword evidence="1 3" id="KW-0479">Metal-binding</keyword>
<keyword evidence="4" id="KW-0175">Coiled coil</keyword>
<sequence length="430" mass="48664">MAGIGECSICTEPLDNNLATIPCGHIFHIECVKKCIQNFKKCPKCRRSCKLDEIIQLFAENSLSTSDNDVSSEFKDLFIQLNKVAETNNQSLKRVLSQLQQKEKECEALKKELLEEKTLREATEHALALEKSKNKTVLTPPKTMSHEREVLKKPELPPKPIKIQQNPSSTNGISKQANEKNLQRFSPLPTRLNIIEPDFPVIITYLGGSSVCIEINDVIIVAHPTKALLPKLLMFKKISICIGASPDKNFIIQLMHRFPDLIFLTSEKKLLQSFPSRNLGRIYLIEHGTSYTYLHLSSPIDFIPSIGWIIKCHFCNIYLYCFTIDLTLLKKNSSFYGNFDIIITKPVGIAKNIVHNHVESKSAKTILLGGISSVVKAELYNEIDKVASNFNDFVILNELEEFIYQKSCVPEKNRIPSPSAPPEELYHCSF</sequence>
<dbReference type="InterPro" id="IPR013083">
    <property type="entry name" value="Znf_RING/FYVE/PHD"/>
</dbReference>
<protein>
    <submittedName>
        <fullName evidence="7">RING-type domain-containing protein</fullName>
    </submittedName>
</protein>
<feature type="coiled-coil region" evidence="4">
    <location>
        <begin position="82"/>
        <end position="119"/>
    </location>
</feature>
<dbReference type="SMART" id="SM00184">
    <property type="entry name" value="RING"/>
    <property type="match status" value="1"/>
</dbReference>
<keyword evidence="6" id="KW-1185">Reference proteome</keyword>
<keyword evidence="2" id="KW-0862">Zinc</keyword>
<dbReference type="GO" id="GO:0005634">
    <property type="term" value="C:nucleus"/>
    <property type="evidence" value="ECO:0007669"/>
    <property type="project" value="InterPro"/>
</dbReference>
<proteinExistence type="predicted"/>
<dbReference type="GO" id="GO:0004842">
    <property type="term" value="F:ubiquitin-protein transferase activity"/>
    <property type="evidence" value="ECO:0007669"/>
    <property type="project" value="InterPro"/>
</dbReference>
<evidence type="ECO:0000313" key="7">
    <source>
        <dbReference type="WBParaSite" id="ACRNAN_scaffold8259.g6772.t1"/>
    </source>
</evidence>
<dbReference type="PANTHER" id="PTHR16047">
    <property type="entry name" value="RFWD3 PROTEIN"/>
    <property type="match status" value="1"/>
</dbReference>
<evidence type="ECO:0000313" key="6">
    <source>
        <dbReference type="Proteomes" id="UP000887540"/>
    </source>
</evidence>
<dbReference type="AlphaFoldDB" id="A0A914EHZ0"/>
<dbReference type="WBParaSite" id="ACRNAN_scaffold8259.g6772.t1">
    <property type="protein sequence ID" value="ACRNAN_scaffold8259.g6772.t1"/>
    <property type="gene ID" value="ACRNAN_scaffold8259.g6772"/>
</dbReference>
<dbReference type="Pfam" id="PF13639">
    <property type="entry name" value="zf-RING_2"/>
    <property type="match status" value="1"/>
</dbReference>
<evidence type="ECO:0000259" key="5">
    <source>
        <dbReference type="PROSITE" id="PS50089"/>
    </source>
</evidence>
<name>A0A914EHZ0_9BILA</name>
<evidence type="ECO:0000256" key="1">
    <source>
        <dbReference type="ARBA" id="ARBA00022771"/>
    </source>
</evidence>
<dbReference type="InterPro" id="IPR001841">
    <property type="entry name" value="Znf_RING"/>
</dbReference>
<keyword evidence="1 3" id="KW-0863">Zinc-finger</keyword>
<dbReference type="Proteomes" id="UP000887540">
    <property type="component" value="Unplaced"/>
</dbReference>
<dbReference type="GO" id="GO:0008270">
    <property type="term" value="F:zinc ion binding"/>
    <property type="evidence" value="ECO:0007669"/>
    <property type="project" value="UniProtKB-KW"/>
</dbReference>
<reference evidence="7" key="1">
    <citation type="submission" date="2022-11" db="UniProtKB">
        <authorList>
            <consortium name="WormBaseParasite"/>
        </authorList>
    </citation>
    <scope>IDENTIFICATION</scope>
</reference>
<evidence type="ECO:0000256" key="2">
    <source>
        <dbReference type="ARBA" id="ARBA00022833"/>
    </source>
</evidence>